<dbReference type="Proteomes" id="UP000298061">
    <property type="component" value="Unassembled WGS sequence"/>
</dbReference>
<keyword evidence="8" id="KW-1185">Reference proteome</keyword>
<comment type="caution">
    <text evidence="7">The sequence shown here is derived from an EMBL/GenBank/DDBJ whole genome shotgun (WGS) entry which is preliminary data.</text>
</comment>
<dbReference type="GO" id="GO:0003743">
    <property type="term" value="F:translation initiation factor activity"/>
    <property type="evidence" value="ECO:0007669"/>
    <property type="project" value="UniProtKB-KW"/>
</dbReference>
<dbReference type="PANTHER" id="PTHR10233:SF14">
    <property type="entry name" value="TRANSLATION INITIATION FACTOR EIF-2B SUBUNIT DELTA"/>
    <property type="match status" value="1"/>
</dbReference>
<organism evidence="7 8">
    <name type="scientific">Hericium alpestre</name>
    <dbReference type="NCBI Taxonomy" id="135208"/>
    <lineage>
        <taxon>Eukaryota</taxon>
        <taxon>Fungi</taxon>
        <taxon>Dikarya</taxon>
        <taxon>Basidiomycota</taxon>
        <taxon>Agaricomycotina</taxon>
        <taxon>Agaricomycetes</taxon>
        <taxon>Russulales</taxon>
        <taxon>Hericiaceae</taxon>
        <taxon>Hericium</taxon>
    </lineage>
</organism>
<evidence type="ECO:0000256" key="6">
    <source>
        <dbReference type="SAM" id="MobiDB-lite"/>
    </source>
</evidence>
<evidence type="ECO:0000256" key="4">
    <source>
        <dbReference type="ARBA" id="ARBA00022917"/>
    </source>
</evidence>
<dbReference type="PANTHER" id="PTHR10233">
    <property type="entry name" value="TRANSLATION INITIATION FACTOR EIF-2B"/>
    <property type="match status" value="1"/>
</dbReference>
<evidence type="ECO:0000313" key="8">
    <source>
        <dbReference type="Proteomes" id="UP000298061"/>
    </source>
</evidence>
<dbReference type="GO" id="GO:0005829">
    <property type="term" value="C:cytosol"/>
    <property type="evidence" value="ECO:0007669"/>
    <property type="project" value="UniProtKB-SubCell"/>
</dbReference>
<dbReference type="OrthoDB" id="10254737at2759"/>
<keyword evidence="3" id="KW-0396">Initiation factor</keyword>
<feature type="compositionally biased region" description="Low complexity" evidence="6">
    <location>
        <begin position="87"/>
        <end position="112"/>
    </location>
</feature>
<feature type="compositionally biased region" description="Polar residues" evidence="6">
    <location>
        <begin position="30"/>
        <end position="52"/>
    </location>
</feature>
<protein>
    <submittedName>
        <fullName evidence="7">Uncharacterized protein</fullName>
    </submittedName>
</protein>
<feature type="compositionally biased region" description="Pro residues" evidence="6">
    <location>
        <begin position="1"/>
        <end position="13"/>
    </location>
</feature>
<name>A0A4Y9ZTU4_9AGAM</name>
<evidence type="ECO:0000313" key="7">
    <source>
        <dbReference type="EMBL" id="TFY77630.1"/>
    </source>
</evidence>
<evidence type="ECO:0000256" key="2">
    <source>
        <dbReference type="ARBA" id="ARBA00022490"/>
    </source>
</evidence>
<dbReference type="EMBL" id="SFCI01000862">
    <property type="protein sequence ID" value="TFY77630.1"/>
    <property type="molecule type" value="Genomic_DNA"/>
</dbReference>
<comment type="subcellular location">
    <subcellularLocation>
        <location evidence="1">Cytoplasm</location>
        <location evidence="1">Cytosol</location>
    </subcellularLocation>
</comment>
<gene>
    <name evidence="7" type="ORF">EWM64_g6383</name>
</gene>
<evidence type="ECO:0000256" key="3">
    <source>
        <dbReference type="ARBA" id="ARBA00022540"/>
    </source>
</evidence>
<dbReference type="AlphaFoldDB" id="A0A4Y9ZTU4"/>
<accession>A0A4Y9ZTU4</accession>
<feature type="region of interest" description="Disordered" evidence="6">
    <location>
        <begin position="1"/>
        <end position="131"/>
    </location>
</feature>
<evidence type="ECO:0000256" key="1">
    <source>
        <dbReference type="ARBA" id="ARBA00004514"/>
    </source>
</evidence>
<sequence length="225" mass="23005">MEQTPPHPPPSPKPRGAAGDAPVPTEHAHTNGTGEPSSSSGAAPQQKSQKQMTKAERRALQEQQRAAKAAKAAADGAPNAGGGGKAGNANVKGAAGKQALGQPAANAAPAPRKASRALEGQTQPGKGSTAVSAVAGKAKEVKVVAGAEDVSGRSRGLRIFSHFALQKTSSHVVKGDVHPAVVRLGLLFSEFKICGANARCIATLTAFKQVSFLACIRYPRRHATY</sequence>
<reference evidence="7 8" key="1">
    <citation type="submission" date="2019-02" db="EMBL/GenBank/DDBJ databases">
        <title>Genome sequencing of the rare red list fungi Hericium alpestre (H. flagellum).</title>
        <authorList>
            <person name="Buettner E."/>
            <person name="Kellner H."/>
        </authorList>
    </citation>
    <scope>NUCLEOTIDE SEQUENCE [LARGE SCALE GENOMIC DNA]</scope>
    <source>
        <strain evidence="7 8">DSM 108284</strain>
    </source>
</reference>
<keyword evidence="2" id="KW-0963">Cytoplasm</keyword>
<keyword evidence="4" id="KW-0648">Protein biosynthesis</keyword>
<dbReference type="STRING" id="135208.A0A4Y9ZTU4"/>
<proteinExistence type="predicted"/>
<comment type="subunit">
    <text evidence="5">Component of the translation initiation factor 2B (eIF2B) complex which is a heterodecamer of two sets of five different subunits: alpha, beta, gamma, delta and epsilon. Subunits alpha, beta and delta comprise a regulatory subcomplex and subunits epsilon and gamma comprise a catalytic subcomplex. Within the complex, the hexameric regulatory complex resides at the center, with the two heterodimeric catalytic subcomplexes bound on opposite sides.</text>
</comment>
<feature type="compositionally biased region" description="Low complexity" evidence="6">
    <location>
        <begin position="66"/>
        <end position="78"/>
    </location>
</feature>
<evidence type="ECO:0000256" key="5">
    <source>
        <dbReference type="ARBA" id="ARBA00046432"/>
    </source>
</evidence>